<evidence type="ECO:0000313" key="4">
    <source>
        <dbReference type="Proteomes" id="UP001268864"/>
    </source>
</evidence>
<feature type="domain" description="GmrSD restriction endonucleases N-terminal" evidence="1">
    <location>
        <begin position="14"/>
        <end position="239"/>
    </location>
</feature>
<dbReference type="EMBL" id="JAMQOS010000008">
    <property type="protein sequence ID" value="MDS0284377.1"/>
    <property type="molecule type" value="Genomic_DNA"/>
</dbReference>
<keyword evidence="4" id="KW-1185">Reference proteome</keyword>
<comment type="caution">
    <text evidence="3">The sequence shown here is derived from an EMBL/GenBank/DDBJ whole genome shotgun (WGS) entry which is preliminary data.</text>
</comment>
<organism evidence="3 4">
    <name type="scientific">Haloarcula onubensis</name>
    <dbReference type="NCBI Taxonomy" id="2950539"/>
    <lineage>
        <taxon>Archaea</taxon>
        <taxon>Methanobacteriati</taxon>
        <taxon>Methanobacteriota</taxon>
        <taxon>Stenosarchaea group</taxon>
        <taxon>Halobacteria</taxon>
        <taxon>Halobacteriales</taxon>
        <taxon>Haloarculaceae</taxon>
        <taxon>Haloarcula</taxon>
    </lineage>
</organism>
<dbReference type="InterPro" id="IPR004919">
    <property type="entry name" value="GmrSD_N"/>
</dbReference>
<dbReference type="GO" id="GO:0004519">
    <property type="term" value="F:endonuclease activity"/>
    <property type="evidence" value="ECO:0007669"/>
    <property type="project" value="UniProtKB-KW"/>
</dbReference>
<evidence type="ECO:0000313" key="3">
    <source>
        <dbReference type="EMBL" id="MDS0284377.1"/>
    </source>
</evidence>
<dbReference type="Pfam" id="PF03235">
    <property type="entry name" value="GmrSD_N"/>
    <property type="match status" value="1"/>
</dbReference>
<keyword evidence="3" id="KW-0378">Hydrolase</keyword>
<dbReference type="Pfam" id="PF07510">
    <property type="entry name" value="GmrSD_C"/>
    <property type="match status" value="1"/>
</dbReference>
<evidence type="ECO:0000259" key="2">
    <source>
        <dbReference type="Pfam" id="PF07510"/>
    </source>
</evidence>
<dbReference type="InterPro" id="IPR011089">
    <property type="entry name" value="GmrSD_C"/>
</dbReference>
<reference evidence="3 4" key="1">
    <citation type="submission" date="2022-06" db="EMBL/GenBank/DDBJ databases">
        <title>Halomicroarcula sp. a new haloarchaeum isolate from saline soil.</title>
        <authorList>
            <person name="Strakova D."/>
            <person name="Galisteo C."/>
            <person name="Sanchez-Porro C."/>
            <person name="Ventosa A."/>
        </authorList>
    </citation>
    <scope>NUCLEOTIDE SEQUENCE [LARGE SCALE GENOMIC DNA]</scope>
    <source>
        <strain evidence="3 4">S3CR25-11</strain>
    </source>
</reference>
<dbReference type="Proteomes" id="UP001268864">
    <property type="component" value="Unassembled WGS sequence"/>
</dbReference>
<protein>
    <submittedName>
        <fullName evidence="3">DUF262 domain-containing HNH endonuclease family protein</fullName>
    </submittedName>
</protein>
<accession>A0ABU2FVW1</accession>
<keyword evidence="3" id="KW-0255">Endonuclease</keyword>
<gene>
    <name evidence="3" type="ORF">NDI86_19980</name>
</gene>
<feature type="domain" description="GmrSD restriction endonucleases C-terminal" evidence="2">
    <location>
        <begin position="492"/>
        <end position="618"/>
    </location>
</feature>
<dbReference type="PANTHER" id="PTHR35149">
    <property type="entry name" value="SLL5132 PROTEIN"/>
    <property type="match status" value="1"/>
</dbReference>
<dbReference type="RefSeq" id="WP_310902066.1">
    <property type="nucleotide sequence ID" value="NZ_JAMQOS010000008.1"/>
</dbReference>
<keyword evidence="3" id="KW-0540">Nuclease</keyword>
<dbReference type="PANTHER" id="PTHR35149:SF1">
    <property type="entry name" value="DUF5655 DOMAIN-CONTAINING PROTEIN"/>
    <property type="match status" value="1"/>
</dbReference>
<proteinExistence type="predicted"/>
<sequence length="643" mass="75657">MQTGKKPFKNLVPGRDLFYVPKYQRNYSWDEKQRRELWEDLLESLDKTHYIGTFLIEDSDESDDGLYDEVGIIDGQQRLTTLLILLFELQEQLHAHGREEYAVDILDNYLVASDQQRLRLQEDDDAKFFKKYILEDVIDTEKSTQSSNPEAEYTLDTPSKRRLANTKSFFREKLEDAPPENTDYEDPVEFYTDLYSTIQNLDLLAYVVESRAEAARIFQTVNDRGKGLTDLEITKSYLMHRLALVTDDGPRDGKDDEEQRTEGLINIVQENFGEIYSNIEQITDTDVGSGLDEDQIQRYHFILWDANWTTSYDKRYYQNHLEYVKKAFATDNGDLAEEIIDYTNDLKRSFQRLRELVTLDGIDSTRIETRLENLYAVGRLGNFYPLLITAYDQYTRDLILESDFVRLLKKIETFIVRTYLIEQKAADTGRTRAYPLARQLYYNEPGKQAEDISPSSADDVIDKLADHVHNYCDDETLMDTLYDADVYSYYSDSNRKNELRYLLYAYELSLERARENIPFEVQKVVDNEDDRFTIEHVWPQTVSDEFPEHLHETINENSDRLGNLALMTIEDNAGNQNDPFEKKKAAFDESKFRMLNEIFENKEWNEATIDERERRILNVIQERWPDEVARRKEESPLSAFQED</sequence>
<name>A0ABU2FVW1_9EURY</name>
<evidence type="ECO:0000259" key="1">
    <source>
        <dbReference type="Pfam" id="PF03235"/>
    </source>
</evidence>